<sequence>MKVICEFCGKAKDENKGYDFVIGASPQPDWTMVEGTGKMTCPDCFKFAVAEGQEKVEQSIRRVK</sequence>
<accession>A0A6M3M7S4</accession>
<dbReference type="EMBL" id="MT143841">
    <property type="protein sequence ID" value="QJB03354.1"/>
    <property type="molecule type" value="Genomic_DNA"/>
</dbReference>
<reference evidence="2" key="1">
    <citation type="submission" date="2020-03" db="EMBL/GenBank/DDBJ databases">
        <title>The deep terrestrial virosphere.</title>
        <authorList>
            <person name="Holmfeldt K."/>
            <person name="Nilsson E."/>
            <person name="Simone D."/>
            <person name="Lopez-Fernandez M."/>
            <person name="Wu X."/>
            <person name="de Brujin I."/>
            <person name="Lundin D."/>
            <person name="Andersson A."/>
            <person name="Bertilsson S."/>
            <person name="Dopson M."/>
        </authorList>
    </citation>
    <scope>NUCLEOTIDE SEQUENCE</scope>
    <source>
        <strain evidence="1">MM171A02173</strain>
        <strain evidence="2">MM171B00773</strain>
    </source>
</reference>
<organism evidence="2">
    <name type="scientific">viral metagenome</name>
    <dbReference type="NCBI Taxonomy" id="1070528"/>
    <lineage>
        <taxon>unclassified sequences</taxon>
        <taxon>metagenomes</taxon>
        <taxon>organismal metagenomes</taxon>
    </lineage>
</organism>
<evidence type="ECO:0000313" key="2">
    <source>
        <dbReference type="EMBL" id="QJB03354.1"/>
    </source>
</evidence>
<dbReference type="AlphaFoldDB" id="A0A6M3M7S4"/>
<name>A0A6M3M7S4_9ZZZZ</name>
<protein>
    <submittedName>
        <fullName evidence="2">Uncharacterized protein</fullName>
    </submittedName>
</protein>
<dbReference type="EMBL" id="MT143559">
    <property type="protein sequence ID" value="QJA98183.1"/>
    <property type="molecule type" value="Genomic_DNA"/>
</dbReference>
<proteinExistence type="predicted"/>
<evidence type="ECO:0000313" key="1">
    <source>
        <dbReference type="EMBL" id="QJA98183.1"/>
    </source>
</evidence>
<gene>
    <name evidence="1" type="ORF">MM171A02173_0008</name>
    <name evidence="2" type="ORF">MM171B00773_0006</name>
</gene>